<dbReference type="EMBL" id="CAMXCT020000377">
    <property type="protein sequence ID" value="CAL1131315.1"/>
    <property type="molecule type" value="Genomic_DNA"/>
</dbReference>
<organism evidence="1">
    <name type="scientific">Cladocopium goreaui</name>
    <dbReference type="NCBI Taxonomy" id="2562237"/>
    <lineage>
        <taxon>Eukaryota</taxon>
        <taxon>Sar</taxon>
        <taxon>Alveolata</taxon>
        <taxon>Dinophyceae</taxon>
        <taxon>Suessiales</taxon>
        <taxon>Symbiodiniaceae</taxon>
        <taxon>Cladocopium</taxon>
    </lineage>
</organism>
<protein>
    <submittedName>
        <fullName evidence="1">Uncharacterized protein</fullName>
    </submittedName>
</protein>
<dbReference type="EMBL" id="CAMXCT010000377">
    <property type="protein sequence ID" value="CAI3977940.1"/>
    <property type="molecule type" value="Genomic_DNA"/>
</dbReference>
<dbReference type="EMBL" id="CAMXCT030000377">
    <property type="protein sequence ID" value="CAL4765252.1"/>
    <property type="molecule type" value="Genomic_DNA"/>
</dbReference>
<evidence type="ECO:0000313" key="2">
    <source>
        <dbReference type="EMBL" id="CAL1131315.1"/>
    </source>
</evidence>
<dbReference type="AlphaFoldDB" id="A0A9P1BRJ4"/>
<reference evidence="1" key="1">
    <citation type="submission" date="2022-10" db="EMBL/GenBank/DDBJ databases">
        <authorList>
            <person name="Chen Y."/>
            <person name="Dougan E. K."/>
            <person name="Chan C."/>
            <person name="Rhodes N."/>
            <person name="Thang M."/>
        </authorList>
    </citation>
    <scope>NUCLEOTIDE SEQUENCE</scope>
</reference>
<accession>A0A9P1BRJ4</accession>
<dbReference type="Proteomes" id="UP001152797">
    <property type="component" value="Unassembled WGS sequence"/>
</dbReference>
<proteinExistence type="predicted"/>
<reference evidence="2" key="2">
    <citation type="submission" date="2024-04" db="EMBL/GenBank/DDBJ databases">
        <authorList>
            <person name="Chen Y."/>
            <person name="Shah S."/>
            <person name="Dougan E. K."/>
            <person name="Thang M."/>
            <person name="Chan C."/>
        </authorList>
    </citation>
    <scope>NUCLEOTIDE SEQUENCE [LARGE SCALE GENOMIC DNA]</scope>
</reference>
<evidence type="ECO:0000313" key="3">
    <source>
        <dbReference type="Proteomes" id="UP001152797"/>
    </source>
</evidence>
<evidence type="ECO:0000313" key="1">
    <source>
        <dbReference type="EMBL" id="CAI3977940.1"/>
    </source>
</evidence>
<sequence length="785" mass="87354">MRSFAVAGSASFVKQLTDNSQVTKVTSATFPTEDVIQDRPVFNVAQAEHQPQPFYTQLNVADLQSGGSTDKPVLVEGPPVKPGDERSPPFLLELFCGTAGVCAQFKTRGGRALGIDHHLKRTRLKAAAVKLDLTQPWVQELIEREVKLGRVHAIHLGPPCGTASRARNIPVKRKLRSKGAPNPKPLRSSVYPLGFPWLKGLNKTKVDAANCLYEFSARLVQLADQFGVLFTVENPANSILWETPFFKPLLEKFFFHIVDACEYGSQHKKATAFLANFDAPRLKRRCNGDHQHAPWKIQKLETGAWSFDTAKEAEYPLKLAAELASAFLDELSKCNVLHLQDDLQDHASKISAEAQPRRTKGPLLVAEFKTKVTVWCSIDEVPPQIIPEDAQPPWQGVPVGSKRLDVQPEESEMGGVSRLKVTFGVYFSPKEFVLNVQQLRHPFDVPLPLDDANMAAIAFILKNGPAAVAKHRADVLKHYVNRAKELQRDEAALHEGLDSLLQPVLRSKKLLLFKEMLTDAGVNDATLVDEMCDGFRLVGDLNPSGQFKQQLKPAAISVDQLRQTALWAQKAVVSSCRKVLEDNEIAVAVWEETMQQASDEQRWVIGPFSSSEMTERLGDHWVPSRRFGVRQSGKIRAVDDFSQYLINSAVTCHEKLDLEGIDSICATARFFLGAQADDGFWQIPDESGAQCGNMVTHGALLVDPWKGTSYFFGDHAPIQFVEMWQRTGKKQVIAQAEIFPVLIAKETWQSEISDRSVLWFLDNESFFASAVGVYAPLEPPLFSTE</sequence>
<keyword evidence="3" id="KW-1185">Reference proteome</keyword>
<comment type="caution">
    <text evidence="1">The sequence shown here is derived from an EMBL/GenBank/DDBJ whole genome shotgun (WGS) entry which is preliminary data.</text>
</comment>
<gene>
    <name evidence="1" type="ORF">C1SCF055_LOCUS6037</name>
</gene>
<name>A0A9P1BRJ4_9DINO</name>